<dbReference type="EMBL" id="MCFA01000007">
    <property type="protein sequence ID" value="ORY18395.1"/>
    <property type="molecule type" value="Genomic_DNA"/>
</dbReference>
<sequence length="169" mass="18583">MPYLSHCPESRLQKTIQDLDQVINTKLLKPGRAPDRAVGRIAWALNKQKLVDLRNRLKEECGALSTALCADLLWLTQRIESNTATIMGQTIDSHSAALSMDRRLGRVETITGTVQGTPSLNWTSAPLKSSSQGIASLRGCKHDGYTRIELALASNRSIMSSINFDFCIA</sequence>
<proteinExistence type="predicted"/>
<reference evidence="1 2" key="1">
    <citation type="submission" date="2016-07" db="EMBL/GenBank/DDBJ databases">
        <title>Pervasive Adenine N6-methylation of Active Genes in Fungi.</title>
        <authorList>
            <consortium name="DOE Joint Genome Institute"/>
            <person name="Mondo S.J."/>
            <person name="Dannebaum R.O."/>
            <person name="Kuo R.C."/>
            <person name="Labutti K."/>
            <person name="Haridas S."/>
            <person name="Kuo A."/>
            <person name="Salamov A."/>
            <person name="Ahrendt S.R."/>
            <person name="Lipzen A."/>
            <person name="Sullivan W."/>
            <person name="Andreopoulos W.B."/>
            <person name="Clum A."/>
            <person name="Lindquist E."/>
            <person name="Daum C."/>
            <person name="Ramamoorthy G.K."/>
            <person name="Gryganskyi A."/>
            <person name="Culley D."/>
            <person name="Magnuson J.K."/>
            <person name="James T.Y."/>
            <person name="O'Malley M.A."/>
            <person name="Stajich J.E."/>
            <person name="Spatafora J.W."/>
            <person name="Visel A."/>
            <person name="Grigoriev I.V."/>
        </authorList>
    </citation>
    <scope>NUCLEOTIDE SEQUENCE [LARGE SCALE GENOMIC DNA]</scope>
    <source>
        <strain evidence="1 2">CBS 115471</strain>
    </source>
</reference>
<gene>
    <name evidence="1" type="ORF">BCR34DRAFT_610380</name>
</gene>
<dbReference type="AlphaFoldDB" id="A0A1Y2A8M8"/>
<accession>A0A1Y2A8M8</accession>
<evidence type="ECO:0000313" key="1">
    <source>
        <dbReference type="EMBL" id="ORY18395.1"/>
    </source>
</evidence>
<dbReference type="Proteomes" id="UP000193144">
    <property type="component" value="Unassembled WGS sequence"/>
</dbReference>
<comment type="caution">
    <text evidence="1">The sequence shown here is derived from an EMBL/GenBank/DDBJ whole genome shotgun (WGS) entry which is preliminary data.</text>
</comment>
<name>A0A1Y2A8M8_9PLEO</name>
<keyword evidence="2" id="KW-1185">Reference proteome</keyword>
<protein>
    <submittedName>
        <fullName evidence="1">Uncharacterized protein</fullName>
    </submittedName>
</protein>
<evidence type="ECO:0000313" key="2">
    <source>
        <dbReference type="Proteomes" id="UP000193144"/>
    </source>
</evidence>
<organism evidence="1 2">
    <name type="scientific">Clohesyomyces aquaticus</name>
    <dbReference type="NCBI Taxonomy" id="1231657"/>
    <lineage>
        <taxon>Eukaryota</taxon>
        <taxon>Fungi</taxon>
        <taxon>Dikarya</taxon>
        <taxon>Ascomycota</taxon>
        <taxon>Pezizomycotina</taxon>
        <taxon>Dothideomycetes</taxon>
        <taxon>Pleosporomycetidae</taxon>
        <taxon>Pleosporales</taxon>
        <taxon>Lindgomycetaceae</taxon>
        <taxon>Clohesyomyces</taxon>
    </lineage>
</organism>